<dbReference type="AlphaFoldDB" id="A0A518DRZ7"/>
<gene>
    <name evidence="1" type="ORF">Pla8534_23870</name>
</gene>
<organism evidence="1 2">
    <name type="scientific">Lignipirellula cremea</name>
    <dbReference type="NCBI Taxonomy" id="2528010"/>
    <lineage>
        <taxon>Bacteria</taxon>
        <taxon>Pseudomonadati</taxon>
        <taxon>Planctomycetota</taxon>
        <taxon>Planctomycetia</taxon>
        <taxon>Pirellulales</taxon>
        <taxon>Pirellulaceae</taxon>
        <taxon>Lignipirellula</taxon>
    </lineage>
</organism>
<dbReference type="Gene3D" id="3.90.550.10">
    <property type="entry name" value="Spore Coat Polysaccharide Biosynthesis Protein SpsA, Chain A"/>
    <property type="match status" value="1"/>
</dbReference>
<evidence type="ECO:0008006" key="3">
    <source>
        <dbReference type="Google" id="ProtNLM"/>
    </source>
</evidence>
<dbReference type="SUPFAM" id="SSF53448">
    <property type="entry name" value="Nucleotide-diphospho-sugar transferases"/>
    <property type="match status" value="1"/>
</dbReference>
<sequence>MQTPVALFVFNRPDTTERVFAQIAKARPRQLFVVGDGPRANRIGEAALVAKVQKVATSVDWPCQLATHFSPTNLGCKRRVSSGLKWLFSQVEEAIILEDDCLPHPTFFPYCETMLETYRNESQVSAVNGTNAVAASERHGDETPTGNGQYTFSKYFECWGWATWRRAWEQFDVEMADWPRFLKSNRLREMADHFDEELYWRMIFQQQYHTDFSSWAYPWQFSSWNHDRLCIMPPVNLISNIGVDERATHTTKAACDLSNFSTSPYHAIPHQNELVRDPVADLKTFHVRHLRRTGTRRIVWRIKKSVFPMRRAA</sequence>
<dbReference type="OrthoDB" id="5180856at2"/>
<name>A0A518DRZ7_9BACT</name>
<proteinExistence type="predicted"/>
<dbReference type="KEGG" id="lcre:Pla8534_23870"/>
<reference evidence="1 2" key="1">
    <citation type="submission" date="2019-02" db="EMBL/GenBank/DDBJ databases">
        <title>Deep-cultivation of Planctomycetes and their phenomic and genomic characterization uncovers novel biology.</title>
        <authorList>
            <person name="Wiegand S."/>
            <person name="Jogler M."/>
            <person name="Boedeker C."/>
            <person name="Pinto D."/>
            <person name="Vollmers J."/>
            <person name="Rivas-Marin E."/>
            <person name="Kohn T."/>
            <person name="Peeters S.H."/>
            <person name="Heuer A."/>
            <person name="Rast P."/>
            <person name="Oberbeckmann S."/>
            <person name="Bunk B."/>
            <person name="Jeske O."/>
            <person name="Meyerdierks A."/>
            <person name="Storesund J.E."/>
            <person name="Kallscheuer N."/>
            <person name="Luecker S."/>
            <person name="Lage O.M."/>
            <person name="Pohl T."/>
            <person name="Merkel B.J."/>
            <person name="Hornburger P."/>
            <person name="Mueller R.-W."/>
            <person name="Bruemmer F."/>
            <person name="Labrenz M."/>
            <person name="Spormann A.M."/>
            <person name="Op den Camp H."/>
            <person name="Overmann J."/>
            <person name="Amann R."/>
            <person name="Jetten M.S.M."/>
            <person name="Mascher T."/>
            <person name="Medema M.H."/>
            <person name="Devos D.P."/>
            <person name="Kaster A.-K."/>
            <person name="Ovreas L."/>
            <person name="Rohde M."/>
            <person name="Galperin M.Y."/>
            <person name="Jogler C."/>
        </authorList>
    </citation>
    <scope>NUCLEOTIDE SEQUENCE [LARGE SCALE GENOMIC DNA]</scope>
    <source>
        <strain evidence="1 2">Pla85_3_4</strain>
    </source>
</reference>
<keyword evidence="2" id="KW-1185">Reference proteome</keyword>
<dbReference type="EMBL" id="CP036433">
    <property type="protein sequence ID" value="QDU94594.1"/>
    <property type="molecule type" value="Genomic_DNA"/>
</dbReference>
<accession>A0A518DRZ7</accession>
<evidence type="ECO:0000313" key="2">
    <source>
        <dbReference type="Proteomes" id="UP000317648"/>
    </source>
</evidence>
<dbReference type="InterPro" id="IPR029044">
    <property type="entry name" value="Nucleotide-diphossugar_trans"/>
</dbReference>
<protein>
    <recommendedName>
        <fullName evidence="3">GNT-I family protein</fullName>
    </recommendedName>
</protein>
<dbReference type="Proteomes" id="UP000317648">
    <property type="component" value="Chromosome"/>
</dbReference>
<dbReference type="RefSeq" id="WP_145053138.1">
    <property type="nucleotide sequence ID" value="NZ_CP036433.1"/>
</dbReference>
<evidence type="ECO:0000313" key="1">
    <source>
        <dbReference type="EMBL" id="QDU94594.1"/>
    </source>
</evidence>